<feature type="region of interest" description="Disordered" evidence="1">
    <location>
        <begin position="207"/>
        <end position="236"/>
    </location>
</feature>
<organism evidence="2 3">
    <name type="scientific">Mus spicilegus</name>
    <name type="common">Mound-building mouse</name>
    <dbReference type="NCBI Taxonomy" id="10103"/>
    <lineage>
        <taxon>Eukaryota</taxon>
        <taxon>Metazoa</taxon>
        <taxon>Chordata</taxon>
        <taxon>Craniata</taxon>
        <taxon>Vertebrata</taxon>
        <taxon>Euteleostomi</taxon>
        <taxon>Mammalia</taxon>
        <taxon>Eutheria</taxon>
        <taxon>Euarchontoglires</taxon>
        <taxon>Glires</taxon>
        <taxon>Rodentia</taxon>
        <taxon>Myomorpha</taxon>
        <taxon>Muroidea</taxon>
        <taxon>Muridae</taxon>
        <taxon>Murinae</taxon>
        <taxon>Mus</taxon>
        <taxon>Mus</taxon>
    </lineage>
</organism>
<feature type="compositionally biased region" description="Polar residues" evidence="1">
    <location>
        <begin position="317"/>
        <end position="333"/>
    </location>
</feature>
<keyword evidence="3" id="KW-1185">Reference proteome</keyword>
<feature type="compositionally biased region" description="Polar residues" evidence="1">
    <location>
        <begin position="218"/>
        <end position="233"/>
    </location>
</feature>
<reference evidence="2" key="2">
    <citation type="submission" date="2025-09" db="UniProtKB">
        <authorList>
            <consortium name="Ensembl"/>
        </authorList>
    </citation>
    <scope>IDENTIFICATION</scope>
</reference>
<dbReference type="Proteomes" id="UP000694415">
    <property type="component" value="Unplaced"/>
</dbReference>
<dbReference type="AlphaFoldDB" id="A0A8C6GBU3"/>
<protein>
    <submittedName>
        <fullName evidence="2">Testis expressed 44</fullName>
    </submittedName>
</protein>
<proteinExistence type="predicted"/>
<feature type="compositionally biased region" description="Polar residues" evidence="1">
    <location>
        <begin position="257"/>
        <end position="280"/>
    </location>
</feature>
<accession>A0A8C6GBU3</accession>
<name>A0A8C6GBU3_MUSSI</name>
<feature type="compositionally biased region" description="Polar residues" evidence="1">
    <location>
        <begin position="11"/>
        <end position="26"/>
    </location>
</feature>
<dbReference type="InterPro" id="IPR031460">
    <property type="entry name" value="DUF4678"/>
</dbReference>
<feature type="compositionally biased region" description="Pro residues" evidence="1">
    <location>
        <begin position="365"/>
        <end position="381"/>
    </location>
</feature>
<reference evidence="2" key="1">
    <citation type="submission" date="2025-08" db="UniProtKB">
        <authorList>
            <consortium name="Ensembl"/>
        </authorList>
    </citation>
    <scope>IDENTIFICATION</scope>
</reference>
<evidence type="ECO:0000313" key="2">
    <source>
        <dbReference type="Ensembl" id="ENSMSIP00000003579.1"/>
    </source>
</evidence>
<evidence type="ECO:0000256" key="1">
    <source>
        <dbReference type="SAM" id="MobiDB-lite"/>
    </source>
</evidence>
<evidence type="ECO:0000313" key="3">
    <source>
        <dbReference type="Proteomes" id="UP000694415"/>
    </source>
</evidence>
<feature type="region of interest" description="Disordered" evidence="1">
    <location>
        <begin position="256"/>
        <end position="384"/>
    </location>
</feature>
<sequence length="530" mass="56503">MTAEPLEDPEASSSSTHDLPEASSDNTADENSADLPGESEGPDSLPDDVPPGDIDEVLAEHDVDQTSEAKAIATEQNEEQDFIRTDTFMRQDEDLLSKQISTITEKNVDQVSMQINTVFEQDKDQASIQTATLMGQDEDQAFLQIVTSVGQNKDQASIQTATLMGQDEDQASLQIATSVGQNKDQPSMQMDTSIGQDVEPAISTDTATSAVKDESPDTPHQGQDNPEETTSLLPQDPGILQVFVGFQNPVWDRLAENNRTSRSRTVSPSDSQTQEKTPGNPNVPEGQPDLVPNADVLSTLPEHVQTSVGAADPPPSDTNGRNPEPTPTTNSAKQEAEGFKALNPGSKARSPGLTSEDSAADSGIPPDPPDPGSPGGSPPRSPDFYQVALGRNLLDPNLYRPDVENDYMRSMTSLLGCGEGSISSLTDILVWSDTATRMGVAVGILASGCSSPADRLQDEGPRLRTVASLLRSARSAFSSGVMSGTGSALRSVTHLLESVERRTMEGIRSAVRYLAHHLTSRWARTGPSGN</sequence>
<dbReference type="GeneTree" id="ENSGT00390000009950"/>
<dbReference type="PANTHER" id="PTHR37365:SF1">
    <property type="entry name" value="TESTIS-EXPRESSED PROTEIN 44"/>
    <property type="match status" value="1"/>
</dbReference>
<feature type="compositionally biased region" description="Acidic residues" evidence="1">
    <location>
        <begin position="1"/>
        <end position="10"/>
    </location>
</feature>
<dbReference type="PANTHER" id="PTHR37365">
    <property type="entry name" value="TESTIS-EXPRESSED PROTEIN 44"/>
    <property type="match status" value="1"/>
</dbReference>
<feature type="region of interest" description="Disordered" evidence="1">
    <location>
        <begin position="1"/>
        <end position="55"/>
    </location>
</feature>
<dbReference type="Pfam" id="PF15727">
    <property type="entry name" value="DUF4678"/>
    <property type="match status" value="1"/>
</dbReference>
<dbReference type="Ensembl" id="ENSMSIT00000004515.1">
    <property type="protein sequence ID" value="ENSMSIP00000003579.1"/>
    <property type="gene ID" value="ENSMSIG00000003306.1"/>
</dbReference>